<evidence type="ECO:0000259" key="1">
    <source>
        <dbReference type="PROSITE" id="PS50969"/>
    </source>
</evidence>
<dbReference type="InterPro" id="IPR004274">
    <property type="entry name" value="FCP1_dom"/>
</dbReference>
<dbReference type="Gene3D" id="3.40.50.1000">
    <property type="entry name" value="HAD superfamily/HAD-like"/>
    <property type="match status" value="1"/>
</dbReference>
<dbReference type="AlphaFoldDB" id="T0L9A6"/>
<keyword evidence="3" id="KW-1185">Reference proteome</keyword>
<proteinExistence type="predicted"/>
<sequence>MQKYLLVLDINDTLLTKFKYNTYYLIDKLNTDLKGEIYILDNCKILKRQYSDIFLKYISEHNLDYIFWSTAFKRNIKKMIPYLELCGYTSYLGYLGQEECEEGILTDKIKTKMNKKNLKVVSKIFNINIEHCILIDNDENKRVGNQNFIKVEDTCPFKKDIGFINLCKKIDNYINCKDDCTIKRIF</sequence>
<dbReference type="PROSITE" id="PS50969">
    <property type="entry name" value="FCP1"/>
    <property type="match status" value="1"/>
</dbReference>
<dbReference type="InterPro" id="IPR023214">
    <property type="entry name" value="HAD_sf"/>
</dbReference>
<protein>
    <recommendedName>
        <fullName evidence="1">FCP1 homology domain-containing protein</fullName>
    </recommendedName>
</protein>
<gene>
    <name evidence="2" type="ORF">NAPIS_ORF01420</name>
</gene>
<dbReference type="HOGENOM" id="CLU_122489_0_0_1"/>
<dbReference type="InterPro" id="IPR036412">
    <property type="entry name" value="HAD-like_sf"/>
</dbReference>
<dbReference type="Pfam" id="PF03031">
    <property type="entry name" value="NIF"/>
    <property type="match status" value="1"/>
</dbReference>
<dbReference type="EMBL" id="KE647187">
    <property type="protein sequence ID" value="EQB61013.1"/>
    <property type="molecule type" value="Genomic_DNA"/>
</dbReference>
<reference evidence="2 3" key="1">
    <citation type="journal article" date="2013" name="BMC Genomics">
        <title>Genome sequencing and comparative genomics of honey bee microsporidia, Nosema apis reveal novel insights into host-parasite interactions.</title>
        <authorList>
            <person name="Chen Yp."/>
            <person name="Pettis J.S."/>
            <person name="Zhao Y."/>
            <person name="Liu X."/>
            <person name="Tallon L.J."/>
            <person name="Sadzewicz L.D."/>
            <person name="Li R."/>
            <person name="Zheng H."/>
            <person name="Huang S."/>
            <person name="Zhang X."/>
            <person name="Hamilton M.C."/>
            <person name="Pernal S.F."/>
            <person name="Melathopoulos A.P."/>
            <person name="Yan X."/>
            <person name="Evans J.D."/>
        </authorList>
    </citation>
    <scope>NUCLEOTIDE SEQUENCE [LARGE SCALE GENOMIC DNA]</scope>
    <source>
        <strain evidence="2 3">BRL 01</strain>
    </source>
</reference>
<name>T0L9A6_9MICR</name>
<evidence type="ECO:0000313" key="3">
    <source>
        <dbReference type="Proteomes" id="UP000053780"/>
    </source>
</evidence>
<evidence type="ECO:0000313" key="2">
    <source>
        <dbReference type="EMBL" id="EQB61013.1"/>
    </source>
</evidence>
<dbReference type="SUPFAM" id="SSF56784">
    <property type="entry name" value="HAD-like"/>
    <property type="match status" value="1"/>
</dbReference>
<dbReference type="OrthoDB" id="1711508at2759"/>
<feature type="domain" description="FCP1 homology" evidence="1">
    <location>
        <begin position="1"/>
        <end position="173"/>
    </location>
</feature>
<dbReference type="VEuPathDB" id="MicrosporidiaDB:NAPIS_ORF01420"/>
<organism evidence="2 3">
    <name type="scientific">Vairimorpha apis BRL 01</name>
    <dbReference type="NCBI Taxonomy" id="1037528"/>
    <lineage>
        <taxon>Eukaryota</taxon>
        <taxon>Fungi</taxon>
        <taxon>Fungi incertae sedis</taxon>
        <taxon>Microsporidia</taxon>
        <taxon>Nosematidae</taxon>
        <taxon>Vairimorpha</taxon>
    </lineage>
</organism>
<dbReference type="Proteomes" id="UP000053780">
    <property type="component" value="Unassembled WGS sequence"/>
</dbReference>
<accession>T0L9A6</accession>